<evidence type="ECO:0000256" key="1">
    <source>
        <dbReference type="SAM" id="SignalP"/>
    </source>
</evidence>
<dbReference type="GO" id="GO:0008233">
    <property type="term" value="F:peptidase activity"/>
    <property type="evidence" value="ECO:0007669"/>
    <property type="project" value="UniProtKB-KW"/>
</dbReference>
<feature type="signal peptide" evidence="1">
    <location>
        <begin position="1"/>
        <end position="27"/>
    </location>
</feature>
<accession>A0A2T0QN95</accession>
<evidence type="ECO:0000313" key="3">
    <source>
        <dbReference type="Proteomes" id="UP000238083"/>
    </source>
</evidence>
<dbReference type="InterPro" id="IPR022118">
    <property type="entry name" value="Peptidase_C70_AvrRpt2"/>
</dbReference>
<feature type="chain" id="PRO_5015610741" evidence="1">
    <location>
        <begin position="28"/>
        <end position="183"/>
    </location>
</feature>
<dbReference type="RefSeq" id="WP_106215710.1">
    <property type="nucleotide sequence ID" value="NZ_PVZF01000036.1"/>
</dbReference>
<dbReference type="EMBL" id="PVZF01000036">
    <property type="protein sequence ID" value="PRY06015.1"/>
    <property type="molecule type" value="Genomic_DNA"/>
</dbReference>
<evidence type="ECO:0000313" key="2">
    <source>
        <dbReference type="EMBL" id="PRY06015.1"/>
    </source>
</evidence>
<organism evidence="2 3">
    <name type="scientific">Kineococcus rhizosphaerae</name>
    <dbReference type="NCBI Taxonomy" id="559628"/>
    <lineage>
        <taxon>Bacteria</taxon>
        <taxon>Bacillati</taxon>
        <taxon>Actinomycetota</taxon>
        <taxon>Actinomycetes</taxon>
        <taxon>Kineosporiales</taxon>
        <taxon>Kineosporiaceae</taxon>
        <taxon>Kineococcus</taxon>
    </lineage>
</organism>
<dbReference type="Gene3D" id="3.90.70.10">
    <property type="entry name" value="Cysteine proteinases"/>
    <property type="match status" value="1"/>
</dbReference>
<keyword evidence="2" id="KW-0378">Hydrolase</keyword>
<reference evidence="2 3" key="1">
    <citation type="submission" date="2018-03" db="EMBL/GenBank/DDBJ databases">
        <title>Genomic Encyclopedia of Archaeal and Bacterial Type Strains, Phase II (KMG-II): from individual species to whole genera.</title>
        <authorList>
            <person name="Goeker M."/>
        </authorList>
    </citation>
    <scope>NUCLEOTIDE SEQUENCE [LARGE SCALE GENOMIC DNA]</scope>
    <source>
        <strain evidence="2 3">DSM 19711</strain>
    </source>
</reference>
<dbReference type="GO" id="GO:0006508">
    <property type="term" value="P:proteolysis"/>
    <property type="evidence" value="ECO:0007669"/>
    <property type="project" value="UniProtKB-KW"/>
</dbReference>
<keyword evidence="2" id="KW-0645">Protease</keyword>
<dbReference type="OrthoDB" id="5148996at2"/>
<dbReference type="Proteomes" id="UP000238083">
    <property type="component" value="Unassembled WGS sequence"/>
</dbReference>
<name>A0A2T0QN95_9ACTN</name>
<gene>
    <name evidence="2" type="ORF">CLV37_1363</name>
</gene>
<dbReference type="Pfam" id="PF12385">
    <property type="entry name" value="Peptidase_C70"/>
    <property type="match status" value="1"/>
</dbReference>
<sequence length="183" mass="20241">MRFQSRVALFIALLTAFLGAGVVGAQAASRMNAAAIYVQEQSNWCWSATSRTIAQHVGANAASQCQFVKWGKNRGDCPDVTGAFTTDVSRALTMAGVHGIGYVYTYPESYAQLQDEMNLNRLNMIRFQWSNGSGHMLIVRGYDTNGSVVSFIDPTLNSFQFQSYSWMVNGTGHTWTHTRYAIT</sequence>
<protein>
    <submittedName>
        <fullName evidence="2">Papain like cysteine protease AvrRpt2</fullName>
    </submittedName>
</protein>
<keyword evidence="3" id="KW-1185">Reference proteome</keyword>
<keyword evidence="1" id="KW-0732">Signal</keyword>
<comment type="caution">
    <text evidence="2">The sequence shown here is derived from an EMBL/GenBank/DDBJ whole genome shotgun (WGS) entry which is preliminary data.</text>
</comment>
<proteinExistence type="predicted"/>
<dbReference type="AlphaFoldDB" id="A0A2T0QN95"/>